<evidence type="ECO:0000256" key="1">
    <source>
        <dbReference type="ARBA" id="ARBA00005791"/>
    </source>
</evidence>
<dbReference type="RefSeq" id="WP_139086693.1">
    <property type="nucleotide sequence ID" value="NZ_VDFR01000034.1"/>
</dbReference>
<feature type="compositionally biased region" description="Basic and acidic residues" evidence="2">
    <location>
        <begin position="1"/>
        <end position="10"/>
    </location>
</feature>
<dbReference type="EMBL" id="VDFR01000034">
    <property type="protein sequence ID" value="TNC48648.1"/>
    <property type="molecule type" value="Genomic_DNA"/>
</dbReference>
<reference evidence="5 6" key="1">
    <citation type="submission" date="2019-05" db="EMBL/GenBank/DDBJ databases">
        <title>Mumia sp. nov., isolated from the intestinal contents of plateau pika (Ochotona curzoniae) in the Qinghai-Tibet plateau of China.</title>
        <authorList>
            <person name="Tian Z."/>
        </authorList>
    </citation>
    <scope>NUCLEOTIDE SEQUENCE [LARGE SCALE GENOMIC DNA]</scope>
    <source>
        <strain evidence="6">527</strain>
        <strain evidence="5">Z527</strain>
    </source>
</reference>
<dbReference type="PANTHER" id="PTHR13887:SF55">
    <property type="entry name" value="SLR0313 PROTEIN"/>
    <property type="match status" value="1"/>
</dbReference>
<name>A0A5C4MVG4_9ACTN</name>
<feature type="region of interest" description="Disordered" evidence="2">
    <location>
        <begin position="1"/>
        <end position="39"/>
    </location>
</feature>
<dbReference type="Gene3D" id="3.40.30.10">
    <property type="entry name" value="Glutaredoxin"/>
    <property type="match status" value="1"/>
</dbReference>
<evidence type="ECO:0000313" key="6">
    <source>
        <dbReference type="Proteomes" id="UP000306740"/>
    </source>
</evidence>
<comment type="similarity">
    <text evidence="1">Belongs to the thioredoxin family. DsbA subfamily.</text>
</comment>
<dbReference type="Proteomes" id="UP000306740">
    <property type="component" value="Unassembled WGS sequence"/>
</dbReference>
<dbReference type="InterPro" id="IPR013766">
    <property type="entry name" value="Thioredoxin_domain"/>
</dbReference>
<dbReference type="InterPro" id="IPR036249">
    <property type="entry name" value="Thioredoxin-like_sf"/>
</dbReference>
<protein>
    <submittedName>
        <fullName evidence="5">Disulfide bond formation protein DsbA</fullName>
    </submittedName>
</protein>
<dbReference type="PROSITE" id="PS51352">
    <property type="entry name" value="THIOREDOXIN_2"/>
    <property type="match status" value="1"/>
</dbReference>
<evidence type="ECO:0000313" key="4">
    <source>
        <dbReference type="EMBL" id="TNC43571.1"/>
    </source>
</evidence>
<evidence type="ECO:0000313" key="5">
    <source>
        <dbReference type="EMBL" id="TNC48648.1"/>
    </source>
</evidence>
<dbReference type="SUPFAM" id="SSF52833">
    <property type="entry name" value="Thioredoxin-like"/>
    <property type="match status" value="1"/>
</dbReference>
<evidence type="ECO:0000259" key="3">
    <source>
        <dbReference type="PROSITE" id="PS51352"/>
    </source>
</evidence>
<proteinExistence type="inferred from homology"/>
<gene>
    <name evidence="5" type="ORF">FHE65_07025</name>
    <name evidence="4" type="ORF">FHE65_18070</name>
</gene>
<evidence type="ECO:0000256" key="2">
    <source>
        <dbReference type="SAM" id="MobiDB-lite"/>
    </source>
</evidence>
<feature type="domain" description="Thioredoxin" evidence="3">
    <location>
        <begin position="12"/>
        <end position="197"/>
    </location>
</feature>
<accession>A0A5C4MVG4</accession>
<organism evidence="5 6">
    <name type="scientific">Mumia zhuanghuii</name>
    <dbReference type="NCBI Taxonomy" id="2585211"/>
    <lineage>
        <taxon>Bacteria</taxon>
        <taxon>Bacillati</taxon>
        <taxon>Actinomycetota</taxon>
        <taxon>Actinomycetes</taxon>
        <taxon>Propionibacteriales</taxon>
        <taxon>Nocardioidaceae</taxon>
        <taxon>Mumia</taxon>
    </lineage>
</organism>
<sequence length="204" mass="22300">MAPEQPHETEEPQIAHPSPPHTLDGDGIEPDEFAERWSYGNPEAPHTVVEFGDFECPYCGALKPVLHDLVAGSDGEVRLVWRHFPLYTVHPFALTAALAAEAAGQQGAFWPMAGLLFKHQDRLDDASILSYAEQLDLDTSMLVGDAAQLYSDAVRRDYADGIELGVHGTPTLFLDGEPYLDGVSVPDLRQALGLSRRGAPRSLR</sequence>
<dbReference type="PANTHER" id="PTHR13887">
    <property type="entry name" value="GLUTATHIONE S-TRANSFERASE KAPPA"/>
    <property type="match status" value="1"/>
</dbReference>
<dbReference type="EMBL" id="VDFR01000080">
    <property type="protein sequence ID" value="TNC43571.1"/>
    <property type="molecule type" value="Genomic_DNA"/>
</dbReference>
<dbReference type="AlphaFoldDB" id="A0A5C4MVG4"/>
<comment type="caution">
    <text evidence="5">The sequence shown here is derived from an EMBL/GenBank/DDBJ whole genome shotgun (WGS) entry which is preliminary data.</text>
</comment>
<dbReference type="InterPro" id="IPR012336">
    <property type="entry name" value="Thioredoxin-like_fold"/>
</dbReference>
<dbReference type="Pfam" id="PF13462">
    <property type="entry name" value="Thioredoxin_4"/>
    <property type="match status" value="1"/>
</dbReference>
<dbReference type="OrthoDB" id="117402at2"/>